<dbReference type="InterPro" id="IPR051616">
    <property type="entry name" value="Cul2-RING_E3_ligase_SR"/>
</dbReference>
<dbReference type="PANTHER" id="PTHR46224:SF64">
    <property type="entry name" value="IQ MOTIF AND ANKYRIN REPEAT DOMAIN-CONTAINING PROTEIN 1"/>
    <property type="match status" value="1"/>
</dbReference>
<feature type="repeat" description="ANK" evidence="1">
    <location>
        <begin position="223"/>
        <end position="255"/>
    </location>
</feature>
<dbReference type="EMBL" id="PVWQ01000011">
    <property type="protein sequence ID" value="RDW68869.1"/>
    <property type="molecule type" value="Genomic_DNA"/>
</dbReference>
<keyword evidence="3" id="KW-1185">Reference proteome</keyword>
<evidence type="ECO:0000256" key="1">
    <source>
        <dbReference type="PROSITE-ProRule" id="PRU00023"/>
    </source>
</evidence>
<protein>
    <submittedName>
        <fullName evidence="2">Uncharacterized protein</fullName>
    </submittedName>
</protein>
<gene>
    <name evidence="2" type="ORF">DSM5745_08629</name>
</gene>
<dbReference type="InterPro" id="IPR002110">
    <property type="entry name" value="Ankyrin_rpt"/>
</dbReference>
<dbReference type="Pfam" id="PF00023">
    <property type="entry name" value="Ank"/>
    <property type="match status" value="1"/>
</dbReference>
<dbReference type="SMART" id="SM00248">
    <property type="entry name" value="ANK"/>
    <property type="match status" value="11"/>
</dbReference>
<dbReference type="Gene3D" id="1.25.40.20">
    <property type="entry name" value="Ankyrin repeat-containing domain"/>
    <property type="match status" value="3"/>
</dbReference>
<dbReference type="AlphaFoldDB" id="A0A3D8R4C5"/>
<evidence type="ECO:0000313" key="3">
    <source>
        <dbReference type="Proteomes" id="UP000256690"/>
    </source>
</evidence>
<organism evidence="2 3">
    <name type="scientific">Aspergillus mulundensis</name>
    <dbReference type="NCBI Taxonomy" id="1810919"/>
    <lineage>
        <taxon>Eukaryota</taxon>
        <taxon>Fungi</taxon>
        <taxon>Dikarya</taxon>
        <taxon>Ascomycota</taxon>
        <taxon>Pezizomycotina</taxon>
        <taxon>Eurotiomycetes</taxon>
        <taxon>Eurotiomycetidae</taxon>
        <taxon>Eurotiales</taxon>
        <taxon>Aspergillaceae</taxon>
        <taxon>Aspergillus</taxon>
        <taxon>Aspergillus subgen. Nidulantes</taxon>
    </lineage>
</organism>
<sequence length="481" mass="54362">MSSLLALPNEILLMIIESLTEEWDIWSLIQANHRLYALGRPRLWRHNAVHENSEALIWAVETEQLDKMQYALDHGANVNCVNWHDETPLMIAVKEDRLDIVDFLLKVPNLDADFRHPKVTTKTALQLACLLGRLEIVERLIRRPEVRMDDAHNNILLRNAAEMGDTKQLALLLSDPAANPNLLSSYGYVPCTPLMAAVQSGRVEAARFLLDHPRNNLGTLDPMGSPALYYAFRTNRVEMVQLFLDRGADINQVFRNNDTMLCQAVKAGYENMVSFLLSRGADPSLGAPACIAADECDFRITKMFVDEPRVSGWQLGHVLNAAARHRQYELTELLMGRADIDVNHRGHKELTPLMAAISYNSSRSLEMSQFYLQPFILNSRVDINAQDADGRTAISIAAQLGRKNDVQVLLKHPAIDVNIPNNKGNTAMDLAQVYSHVEIVELLRSAGGHHSQQHLDTSIFRRWIEKIDRLYSFENFLQSTE</sequence>
<reference evidence="2 3" key="1">
    <citation type="journal article" date="2018" name="IMA Fungus">
        <title>IMA Genome-F 9: Draft genome sequence of Annulohypoxylon stygium, Aspergillus mulundensis, Berkeleyomyces basicola (syn. Thielaviopsis basicola), Ceratocystis smalleyi, two Cercospora beticola strains, Coleophoma cylindrospora, Fusarium fracticaudum, Phialophora cf. hyalina, and Morchella septimelata.</title>
        <authorList>
            <person name="Wingfield B.D."/>
            <person name="Bills G.F."/>
            <person name="Dong Y."/>
            <person name="Huang W."/>
            <person name="Nel W.J."/>
            <person name="Swalarsk-Parry B.S."/>
            <person name="Vaghefi N."/>
            <person name="Wilken P.M."/>
            <person name="An Z."/>
            <person name="de Beer Z.W."/>
            <person name="De Vos L."/>
            <person name="Chen L."/>
            <person name="Duong T.A."/>
            <person name="Gao Y."/>
            <person name="Hammerbacher A."/>
            <person name="Kikkert J.R."/>
            <person name="Li Y."/>
            <person name="Li H."/>
            <person name="Li K."/>
            <person name="Li Q."/>
            <person name="Liu X."/>
            <person name="Ma X."/>
            <person name="Naidoo K."/>
            <person name="Pethybridge S.J."/>
            <person name="Sun J."/>
            <person name="Steenkamp E.T."/>
            <person name="van der Nest M.A."/>
            <person name="van Wyk S."/>
            <person name="Wingfield M.J."/>
            <person name="Xiong C."/>
            <person name="Yue Q."/>
            <person name="Zhang X."/>
        </authorList>
    </citation>
    <scope>NUCLEOTIDE SEQUENCE [LARGE SCALE GENOMIC DNA]</scope>
    <source>
        <strain evidence="2 3">DSM 5745</strain>
    </source>
</reference>
<dbReference type="STRING" id="1810919.A0A3D8R4C5"/>
<dbReference type="PROSITE" id="PS50297">
    <property type="entry name" value="ANK_REP_REGION"/>
    <property type="match status" value="1"/>
</dbReference>
<dbReference type="SUPFAM" id="SSF48403">
    <property type="entry name" value="Ankyrin repeat"/>
    <property type="match status" value="1"/>
</dbReference>
<dbReference type="Proteomes" id="UP000256690">
    <property type="component" value="Unassembled WGS sequence"/>
</dbReference>
<dbReference type="OrthoDB" id="20872at2759"/>
<dbReference type="RefSeq" id="XP_026600658.1">
    <property type="nucleotide sequence ID" value="XM_026750645.1"/>
</dbReference>
<accession>A0A3D8R4C5</accession>
<dbReference type="GeneID" id="38118999"/>
<evidence type="ECO:0000313" key="2">
    <source>
        <dbReference type="EMBL" id="RDW68869.1"/>
    </source>
</evidence>
<dbReference type="Pfam" id="PF12796">
    <property type="entry name" value="Ank_2"/>
    <property type="match status" value="3"/>
</dbReference>
<keyword evidence="1" id="KW-0040">ANK repeat</keyword>
<name>A0A3D8R4C5_9EURO</name>
<dbReference type="InterPro" id="IPR036770">
    <property type="entry name" value="Ankyrin_rpt-contain_sf"/>
</dbReference>
<dbReference type="PANTHER" id="PTHR46224">
    <property type="entry name" value="ANKYRIN REPEAT FAMILY PROTEIN"/>
    <property type="match status" value="1"/>
</dbReference>
<proteinExistence type="predicted"/>
<dbReference type="PROSITE" id="PS50088">
    <property type="entry name" value="ANK_REPEAT"/>
    <property type="match status" value="1"/>
</dbReference>
<comment type="caution">
    <text evidence="2">The sequence shown here is derived from an EMBL/GenBank/DDBJ whole genome shotgun (WGS) entry which is preliminary data.</text>
</comment>